<dbReference type="SMART" id="SM00612">
    <property type="entry name" value="Kelch"/>
    <property type="match status" value="5"/>
</dbReference>
<keyword evidence="1" id="KW-0732">Signal</keyword>
<dbReference type="AlphaFoldDB" id="D5C1J0"/>
<name>D5C1J0_NITHN</name>
<proteinExistence type="predicted"/>
<dbReference type="Proteomes" id="UP000001844">
    <property type="component" value="Chromosome"/>
</dbReference>
<dbReference type="HOGENOM" id="CLU_004253_10_0_6"/>
<dbReference type="KEGG" id="nhl:Nhal_3518"/>
<evidence type="ECO:0000256" key="1">
    <source>
        <dbReference type="SAM" id="SignalP"/>
    </source>
</evidence>
<dbReference type="SUPFAM" id="SSF50965">
    <property type="entry name" value="Galactose oxidase, central domain"/>
    <property type="match status" value="1"/>
</dbReference>
<feature type="chain" id="PRO_5003069378" evidence="1">
    <location>
        <begin position="22"/>
        <end position="307"/>
    </location>
</feature>
<dbReference type="PANTHER" id="PTHR45632">
    <property type="entry name" value="LD33804P"/>
    <property type="match status" value="1"/>
</dbReference>
<dbReference type="STRING" id="472759.Nhal_3518"/>
<gene>
    <name evidence="2" type="ordered locus">Nhal_3518</name>
</gene>
<dbReference type="PRINTS" id="PR00501">
    <property type="entry name" value="KELCHREPEAT"/>
</dbReference>
<dbReference type="InterPro" id="IPR011043">
    <property type="entry name" value="Gal_Oxase/kelch_b-propeller"/>
</dbReference>
<sequence>MRLKKSHLGGLLLSLSFLAYSAPEQWQQLSPMPTHRSEMSAAYLDSKIYVPGGLGGQRQFEAYNVTTNTWEQLAPLPAPRHHLMVTAHQGKIYIFGGGDRDWSPTATAWVYDSHTSQWQTLTPMPEPRYAGDAVSMGDFIYVVGGKGPSNKLLRYDPKQDSWTFLKGMQERREHTRSVVFEGKIVVIAGRYQVAGELRSVEIYDPVTNTWHEGPPLNTARGGHGAAVHQGKIMVFGGEVIMTGRDTLANSESLENLSGKWQQGPSLPVALHGMPAISTGPHLYILGGSERAAASINRGRVYRLIKAR</sequence>
<dbReference type="InterPro" id="IPR015915">
    <property type="entry name" value="Kelch-typ_b-propeller"/>
</dbReference>
<dbReference type="EMBL" id="CP001798">
    <property type="protein sequence ID" value="ADE16542.1"/>
    <property type="molecule type" value="Genomic_DNA"/>
</dbReference>
<organism evidence="2 3">
    <name type="scientific">Nitrosococcus halophilus (strain Nc4)</name>
    <dbReference type="NCBI Taxonomy" id="472759"/>
    <lineage>
        <taxon>Bacteria</taxon>
        <taxon>Pseudomonadati</taxon>
        <taxon>Pseudomonadota</taxon>
        <taxon>Gammaproteobacteria</taxon>
        <taxon>Chromatiales</taxon>
        <taxon>Chromatiaceae</taxon>
        <taxon>Nitrosococcus</taxon>
    </lineage>
</organism>
<evidence type="ECO:0000313" key="3">
    <source>
        <dbReference type="Proteomes" id="UP000001844"/>
    </source>
</evidence>
<dbReference type="Gene3D" id="2.120.10.80">
    <property type="entry name" value="Kelch-type beta propeller"/>
    <property type="match status" value="2"/>
</dbReference>
<dbReference type="InterPro" id="IPR006652">
    <property type="entry name" value="Kelch_1"/>
</dbReference>
<evidence type="ECO:0000313" key="2">
    <source>
        <dbReference type="EMBL" id="ADE16542.1"/>
    </source>
</evidence>
<dbReference type="OrthoDB" id="246387at2"/>
<keyword evidence="3" id="KW-1185">Reference proteome</keyword>
<dbReference type="Pfam" id="PF24681">
    <property type="entry name" value="Kelch_KLHDC2_KLHL20_DRC7"/>
    <property type="match status" value="1"/>
</dbReference>
<accession>D5C1J0</accession>
<reference evidence="3" key="1">
    <citation type="submission" date="2010-04" db="EMBL/GenBank/DDBJ databases">
        <title>Complete genome sequence of Nitrosococcus halophilus Nc4, a salt-adapted, aerobic obligate ammonia-oxidizing sulfur purple bacterium.</title>
        <authorList>
            <consortium name="US DOE Joint Genome Institute"/>
            <person name="Campbell M.A."/>
            <person name="Malfatti S.A."/>
            <person name="Chain P.S.G."/>
            <person name="Heidelberg J.F."/>
            <person name="Ward B.B."/>
            <person name="Klotz M.G."/>
        </authorList>
    </citation>
    <scope>NUCLEOTIDE SEQUENCE [LARGE SCALE GENOMIC DNA]</scope>
    <source>
        <strain evidence="3">Nc4</strain>
    </source>
</reference>
<dbReference type="RefSeq" id="WP_013034391.1">
    <property type="nucleotide sequence ID" value="NC_013960.1"/>
</dbReference>
<dbReference type="eggNOG" id="COG3055">
    <property type="taxonomic scope" value="Bacteria"/>
</dbReference>
<feature type="signal peptide" evidence="1">
    <location>
        <begin position="1"/>
        <end position="21"/>
    </location>
</feature>
<protein>
    <submittedName>
        <fullName evidence="2">Kelch repeat-containing protein</fullName>
    </submittedName>
</protein>